<name>A0ABN9XJ00_9DINO</name>
<evidence type="ECO:0000313" key="2">
    <source>
        <dbReference type="EMBL" id="CAK0897940.1"/>
    </source>
</evidence>
<evidence type="ECO:0000256" key="1">
    <source>
        <dbReference type="SAM" id="MobiDB-lite"/>
    </source>
</evidence>
<feature type="region of interest" description="Disordered" evidence="1">
    <location>
        <begin position="17"/>
        <end position="63"/>
    </location>
</feature>
<comment type="caution">
    <text evidence="2">The sequence shown here is derived from an EMBL/GenBank/DDBJ whole genome shotgun (WGS) entry which is preliminary data.</text>
</comment>
<accession>A0ABN9XJ00</accession>
<evidence type="ECO:0000313" key="3">
    <source>
        <dbReference type="Proteomes" id="UP001189429"/>
    </source>
</evidence>
<feature type="compositionally biased region" description="Low complexity" evidence="1">
    <location>
        <begin position="36"/>
        <end position="63"/>
    </location>
</feature>
<organism evidence="2 3">
    <name type="scientific">Prorocentrum cordatum</name>
    <dbReference type="NCBI Taxonomy" id="2364126"/>
    <lineage>
        <taxon>Eukaryota</taxon>
        <taxon>Sar</taxon>
        <taxon>Alveolata</taxon>
        <taxon>Dinophyceae</taxon>
        <taxon>Prorocentrales</taxon>
        <taxon>Prorocentraceae</taxon>
        <taxon>Prorocentrum</taxon>
    </lineage>
</organism>
<dbReference type="EMBL" id="CAUYUJ010020404">
    <property type="protein sequence ID" value="CAK0897940.1"/>
    <property type="molecule type" value="Genomic_DNA"/>
</dbReference>
<sequence length="263" mass="27176">MVDEQAGYALLGAAARRGGAGRPGKELPAGGPPPLGGADAPGGLEEGAAGAAEGLPPLAPAARRNPAPWGPRWAALLAASACLAGAAAALGGRLLARRASAPSLAAGSEWKTALPSPVEKLLIVTSPSGQTQCEGTYAIQEHVPANGKPTWKKNGTGVPRTLYFSNTGTWMIDNNDALKAGFDCAIGYIHAPLDKSGDKMPWELEGWERYDNDAEKWIVDPAIAVKDRAGSRLTPPTCWSASSYSGSRHGRAAAYVCMRGAPR</sequence>
<reference evidence="2" key="1">
    <citation type="submission" date="2023-10" db="EMBL/GenBank/DDBJ databases">
        <authorList>
            <person name="Chen Y."/>
            <person name="Shah S."/>
            <person name="Dougan E. K."/>
            <person name="Thang M."/>
            <person name="Chan C."/>
        </authorList>
    </citation>
    <scope>NUCLEOTIDE SEQUENCE [LARGE SCALE GENOMIC DNA]</scope>
</reference>
<proteinExistence type="predicted"/>
<protein>
    <submittedName>
        <fullName evidence="2">Uncharacterized protein</fullName>
    </submittedName>
</protein>
<keyword evidence="3" id="KW-1185">Reference proteome</keyword>
<gene>
    <name evidence="2" type="ORF">PCOR1329_LOCUS75979</name>
</gene>
<dbReference type="Proteomes" id="UP001189429">
    <property type="component" value="Unassembled WGS sequence"/>
</dbReference>